<reference evidence="12" key="1">
    <citation type="submission" date="2020-11" db="EMBL/GenBank/DDBJ databases">
        <authorList>
            <person name="Tran Van P."/>
        </authorList>
    </citation>
    <scope>NUCLEOTIDE SEQUENCE</scope>
</reference>
<keyword evidence="10" id="KW-0560">Oxidoreductase</keyword>
<keyword evidence="5 10" id="KW-0521">NADP</keyword>
<dbReference type="InterPro" id="IPR026055">
    <property type="entry name" value="FAR"/>
</dbReference>
<evidence type="ECO:0000259" key="11">
    <source>
        <dbReference type="Pfam" id="PF07993"/>
    </source>
</evidence>
<dbReference type="SUPFAM" id="SSF51735">
    <property type="entry name" value="NAD(P)-binding Rossmann-fold domains"/>
    <property type="match status" value="1"/>
</dbReference>
<keyword evidence="8" id="KW-0472">Membrane</keyword>
<proteinExistence type="inferred from homology"/>
<dbReference type="FunFam" id="3.40.50.720:FF:000143">
    <property type="entry name" value="Fatty acyl-CoA reductase"/>
    <property type="match status" value="1"/>
</dbReference>
<dbReference type="EMBL" id="OE181884">
    <property type="protein sequence ID" value="CAD7573834.1"/>
    <property type="molecule type" value="Genomic_DNA"/>
</dbReference>
<evidence type="ECO:0000256" key="10">
    <source>
        <dbReference type="RuleBase" id="RU363097"/>
    </source>
</evidence>
<dbReference type="GO" id="GO:0080019">
    <property type="term" value="F:alcohol-forming very long-chain fatty acyl-CoA reductase activity"/>
    <property type="evidence" value="ECO:0007669"/>
    <property type="project" value="InterPro"/>
</dbReference>
<evidence type="ECO:0000256" key="2">
    <source>
        <dbReference type="ARBA" id="ARBA00005928"/>
    </source>
</evidence>
<dbReference type="PANTHER" id="PTHR11011:SF60">
    <property type="entry name" value="FATTY ACYL-COA REDUCTASE-RELATED"/>
    <property type="match status" value="1"/>
</dbReference>
<accession>A0A7R9J6Y5</accession>
<comment type="function">
    <text evidence="10">Catalyzes the reduction of fatty acyl-CoA to fatty alcohols.</text>
</comment>
<evidence type="ECO:0000256" key="4">
    <source>
        <dbReference type="ARBA" id="ARBA00022692"/>
    </source>
</evidence>
<sequence>MDSTAIQEFYRDVNVFVTGGTGFMGKVLIEKLLRSCPNVGRIFILIRTKKGQSPEDRKEELLKCVIFDVLRASSPEFHKKLVVVTGDCSLPKLGISNSDYEILIQKVNIIFHLAATVRFDEKFNIAIPINIGGTKEIIDLCRACVKLKYCISTAYSNCHLKDIEECFYDPPFDIDEDINKFLCTTDEATIEILKPKILGKWPNTYTFTKSIAENILRTTAADLPLSIVRPSQVFSTVKEPICGWIDNLYGPTGAQIGYFSGFIKTGVRKASIKINIVPVDLVINSIIAAAYIIGISSENFYAVHTTHLFLKSKLAICKKKSINLIVDIKI</sequence>
<dbReference type="Gene3D" id="3.40.50.720">
    <property type="entry name" value="NAD(P)-binding Rossmann-like Domain"/>
    <property type="match status" value="1"/>
</dbReference>
<evidence type="ECO:0000256" key="8">
    <source>
        <dbReference type="ARBA" id="ARBA00023136"/>
    </source>
</evidence>
<evidence type="ECO:0000256" key="6">
    <source>
        <dbReference type="ARBA" id="ARBA00022989"/>
    </source>
</evidence>
<dbReference type="AlphaFoldDB" id="A0A7R9J6Y5"/>
<dbReference type="GO" id="GO:0035336">
    <property type="term" value="P:long-chain fatty-acyl-CoA metabolic process"/>
    <property type="evidence" value="ECO:0007669"/>
    <property type="project" value="TreeGrafter"/>
</dbReference>
<evidence type="ECO:0000256" key="1">
    <source>
        <dbReference type="ARBA" id="ARBA00004141"/>
    </source>
</evidence>
<organism evidence="12">
    <name type="scientific">Timema californicum</name>
    <name type="common">California timema</name>
    <name type="synonym">Walking stick</name>
    <dbReference type="NCBI Taxonomy" id="61474"/>
    <lineage>
        <taxon>Eukaryota</taxon>
        <taxon>Metazoa</taxon>
        <taxon>Ecdysozoa</taxon>
        <taxon>Arthropoda</taxon>
        <taxon>Hexapoda</taxon>
        <taxon>Insecta</taxon>
        <taxon>Pterygota</taxon>
        <taxon>Neoptera</taxon>
        <taxon>Polyneoptera</taxon>
        <taxon>Phasmatodea</taxon>
        <taxon>Timematodea</taxon>
        <taxon>Timematoidea</taxon>
        <taxon>Timematidae</taxon>
        <taxon>Timema</taxon>
    </lineage>
</organism>
<evidence type="ECO:0000256" key="7">
    <source>
        <dbReference type="ARBA" id="ARBA00023098"/>
    </source>
</evidence>
<name>A0A7R9J6Y5_TIMCA</name>
<evidence type="ECO:0000313" key="12">
    <source>
        <dbReference type="EMBL" id="CAD7573834.1"/>
    </source>
</evidence>
<dbReference type="Pfam" id="PF07993">
    <property type="entry name" value="NAD_binding_4"/>
    <property type="match status" value="1"/>
</dbReference>
<keyword evidence="7 10" id="KW-0443">Lipid metabolism</keyword>
<dbReference type="InterPro" id="IPR013120">
    <property type="entry name" value="FAR_NAD-bd"/>
</dbReference>
<comment type="similarity">
    <text evidence="2 10">Belongs to the fatty acyl-CoA reductase family.</text>
</comment>
<keyword evidence="3 10" id="KW-0444">Lipid biosynthesis</keyword>
<keyword evidence="6" id="KW-1133">Transmembrane helix</keyword>
<feature type="domain" description="Thioester reductase (TE)" evidence="11">
    <location>
        <begin position="17"/>
        <end position="286"/>
    </location>
</feature>
<dbReference type="InterPro" id="IPR036291">
    <property type="entry name" value="NAD(P)-bd_dom_sf"/>
</dbReference>
<protein>
    <recommendedName>
        <fullName evidence="10">Fatty acyl-CoA reductase</fullName>
        <ecNumber evidence="10">1.2.1.84</ecNumber>
    </recommendedName>
</protein>
<comment type="subcellular location">
    <subcellularLocation>
        <location evidence="1">Membrane</location>
        <topology evidence="1">Multi-pass membrane protein</topology>
    </subcellularLocation>
</comment>
<evidence type="ECO:0000256" key="3">
    <source>
        <dbReference type="ARBA" id="ARBA00022516"/>
    </source>
</evidence>
<dbReference type="GO" id="GO:0005777">
    <property type="term" value="C:peroxisome"/>
    <property type="evidence" value="ECO:0007669"/>
    <property type="project" value="TreeGrafter"/>
</dbReference>
<evidence type="ECO:0000256" key="5">
    <source>
        <dbReference type="ARBA" id="ARBA00022857"/>
    </source>
</evidence>
<dbReference type="EC" id="1.2.1.84" evidence="10"/>
<evidence type="ECO:0000256" key="9">
    <source>
        <dbReference type="ARBA" id="ARBA00052530"/>
    </source>
</evidence>
<gene>
    <name evidence="12" type="ORF">TCMB3V08_LOCUS6459</name>
</gene>
<dbReference type="GO" id="GO:0102965">
    <property type="term" value="F:alcohol-forming long-chain fatty acyl-CoA reductase activity"/>
    <property type="evidence" value="ECO:0007669"/>
    <property type="project" value="UniProtKB-EC"/>
</dbReference>
<dbReference type="CDD" id="cd05236">
    <property type="entry name" value="FAR-N_SDR_e"/>
    <property type="match status" value="1"/>
</dbReference>
<comment type="catalytic activity">
    <reaction evidence="9 10">
        <text>a long-chain fatty acyl-CoA + 2 NADPH + 2 H(+) = a long-chain primary fatty alcohol + 2 NADP(+) + CoA</text>
        <dbReference type="Rhea" id="RHEA:52716"/>
        <dbReference type="ChEBI" id="CHEBI:15378"/>
        <dbReference type="ChEBI" id="CHEBI:57287"/>
        <dbReference type="ChEBI" id="CHEBI:57783"/>
        <dbReference type="ChEBI" id="CHEBI:58349"/>
        <dbReference type="ChEBI" id="CHEBI:77396"/>
        <dbReference type="ChEBI" id="CHEBI:83139"/>
        <dbReference type="EC" id="1.2.1.84"/>
    </reaction>
</comment>
<keyword evidence="4" id="KW-0812">Transmembrane</keyword>
<dbReference type="GO" id="GO:0016020">
    <property type="term" value="C:membrane"/>
    <property type="evidence" value="ECO:0007669"/>
    <property type="project" value="UniProtKB-SubCell"/>
</dbReference>
<dbReference type="PANTHER" id="PTHR11011">
    <property type="entry name" value="MALE STERILITY PROTEIN 2-RELATED"/>
    <property type="match status" value="1"/>
</dbReference>